<proteinExistence type="predicted"/>
<keyword evidence="3" id="KW-1185">Reference proteome</keyword>
<dbReference type="RefSeq" id="WP_269441988.1">
    <property type="nucleotide sequence ID" value="NZ_CP097463.1"/>
</dbReference>
<dbReference type="PANTHER" id="PTHR30157:SF0">
    <property type="entry name" value="NADPH-DEPENDENT FERRIC-CHELATE REDUCTASE"/>
    <property type="match status" value="1"/>
</dbReference>
<dbReference type="InterPro" id="IPR039374">
    <property type="entry name" value="SIP_fam"/>
</dbReference>
<feature type="domain" description="FAD-binding FR-type" evidence="1">
    <location>
        <begin position="8"/>
        <end position="111"/>
    </location>
</feature>
<dbReference type="Pfam" id="PF04954">
    <property type="entry name" value="SIP"/>
    <property type="match status" value="1"/>
</dbReference>
<dbReference type="PANTHER" id="PTHR30157">
    <property type="entry name" value="FERRIC REDUCTASE, NADPH-DEPENDENT"/>
    <property type="match status" value="1"/>
</dbReference>
<sequence length="240" mass="25866">MTTPIRRSPIHHGQVLAGRDLTPRMRRVTVRSEAMLGVELRPAQDVELHLVDASGRRVKRRYTIRAARPEAGELDLDVLLHGDWPGSQWGRTAAPGDPVSFQGPRGKLELRPAAWHLLVGDESALPAIAAICEALPAAEPALAVLEVQDAADELPVTADSHWVHRGAAAPGTPDQLLPVVESLTLPDGPGHGYLLGETRSMVALRALLEARGLAHEAIFVKGYWNIGRPDRIAGRRPTGG</sequence>
<dbReference type="InterPro" id="IPR017927">
    <property type="entry name" value="FAD-bd_FR_type"/>
</dbReference>
<dbReference type="Proteomes" id="UP001164693">
    <property type="component" value="Chromosome"/>
</dbReference>
<organism evidence="2 3">
    <name type="scientific">Jatrophihabitans cynanchi</name>
    <dbReference type="NCBI Taxonomy" id="2944128"/>
    <lineage>
        <taxon>Bacteria</taxon>
        <taxon>Bacillati</taxon>
        <taxon>Actinomycetota</taxon>
        <taxon>Actinomycetes</taxon>
        <taxon>Jatrophihabitantales</taxon>
        <taxon>Jatrophihabitantaceae</taxon>
        <taxon>Jatrophihabitans</taxon>
    </lineage>
</organism>
<dbReference type="EMBL" id="CP097463">
    <property type="protein sequence ID" value="WAX55475.1"/>
    <property type="molecule type" value="Genomic_DNA"/>
</dbReference>
<dbReference type="PROSITE" id="PS51384">
    <property type="entry name" value="FAD_FR"/>
    <property type="match status" value="1"/>
</dbReference>
<dbReference type="InterPro" id="IPR017938">
    <property type="entry name" value="Riboflavin_synthase-like_b-brl"/>
</dbReference>
<gene>
    <name evidence="2" type="ORF">M6B22_13070</name>
</gene>
<protein>
    <submittedName>
        <fullName evidence="2">Siderophore-interacting protein</fullName>
    </submittedName>
</protein>
<dbReference type="CDD" id="cd06193">
    <property type="entry name" value="siderophore_interacting"/>
    <property type="match status" value="1"/>
</dbReference>
<name>A0ABY7JTX0_9ACTN</name>
<evidence type="ECO:0000313" key="3">
    <source>
        <dbReference type="Proteomes" id="UP001164693"/>
    </source>
</evidence>
<dbReference type="InterPro" id="IPR039261">
    <property type="entry name" value="FNR_nucleotide-bd"/>
</dbReference>
<evidence type="ECO:0000259" key="1">
    <source>
        <dbReference type="PROSITE" id="PS51384"/>
    </source>
</evidence>
<reference evidence="2" key="1">
    <citation type="submission" date="2022-05" db="EMBL/GenBank/DDBJ databases">
        <title>Jatrophihabitans sp. SB3-54 whole genome sequence.</title>
        <authorList>
            <person name="Suh M.K."/>
            <person name="Eom M.K."/>
            <person name="Kim J.S."/>
            <person name="Kim H.S."/>
            <person name="Do H.E."/>
            <person name="Shin Y.K."/>
            <person name="Lee J.-S."/>
        </authorList>
    </citation>
    <scope>NUCLEOTIDE SEQUENCE</scope>
    <source>
        <strain evidence="2">SB3-54</strain>
    </source>
</reference>
<dbReference type="InterPro" id="IPR013113">
    <property type="entry name" value="SIP_FAD-bd"/>
</dbReference>
<accession>A0ABY7JTX0</accession>
<dbReference type="SUPFAM" id="SSF63380">
    <property type="entry name" value="Riboflavin synthase domain-like"/>
    <property type="match status" value="1"/>
</dbReference>
<dbReference type="InterPro" id="IPR007037">
    <property type="entry name" value="SIP_rossman_dom"/>
</dbReference>
<dbReference type="Gene3D" id="2.40.30.10">
    <property type="entry name" value="Translation factors"/>
    <property type="match status" value="1"/>
</dbReference>
<dbReference type="Gene3D" id="3.40.50.80">
    <property type="entry name" value="Nucleotide-binding domain of ferredoxin-NADP reductase (FNR) module"/>
    <property type="match status" value="1"/>
</dbReference>
<dbReference type="Pfam" id="PF08021">
    <property type="entry name" value="FAD_binding_9"/>
    <property type="match status" value="1"/>
</dbReference>
<evidence type="ECO:0000313" key="2">
    <source>
        <dbReference type="EMBL" id="WAX55475.1"/>
    </source>
</evidence>